<dbReference type="GO" id="GO:0051082">
    <property type="term" value="F:unfolded protein binding"/>
    <property type="evidence" value="ECO:0007669"/>
    <property type="project" value="TreeGrafter"/>
</dbReference>
<comment type="similarity">
    <text evidence="1 3">Belongs to the GrpE family.</text>
</comment>
<proteinExistence type="inferred from homology"/>
<dbReference type="OrthoDB" id="201635at2759"/>
<protein>
    <submittedName>
        <fullName evidence="4">Nucleotide exchange factor GrpE</fullName>
    </submittedName>
</protein>
<dbReference type="GO" id="GO:0000774">
    <property type="term" value="F:adenyl-nucleotide exchange factor activity"/>
    <property type="evidence" value="ECO:0007669"/>
    <property type="project" value="InterPro"/>
</dbReference>
<dbReference type="GO" id="GO:0051087">
    <property type="term" value="F:protein-folding chaperone binding"/>
    <property type="evidence" value="ECO:0007669"/>
    <property type="project" value="InterPro"/>
</dbReference>
<gene>
    <name evidence="4" type="ORF">J8273_8917</name>
</gene>
<dbReference type="GO" id="GO:0042803">
    <property type="term" value="F:protein homodimerization activity"/>
    <property type="evidence" value="ECO:0007669"/>
    <property type="project" value="InterPro"/>
</dbReference>
<dbReference type="InterPro" id="IPR000740">
    <property type="entry name" value="GrpE"/>
</dbReference>
<dbReference type="PANTHER" id="PTHR21237:SF23">
    <property type="entry name" value="GRPE PROTEIN HOMOLOG, MITOCHONDRIAL"/>
    <property type="match status" value="1"/>
</dbReference>
<dbReference type="Proteomes" id="UP000717585">
    <property type="component" value="Unassembled WGS sequence"/>
</dbReference>
<dbReference type="HAMAP" id="MF_01151">
    <property type="entry name" value="GrpE"/>
    <property type="match status" value="1"/>
</dbReference>
<keyword evidence="5" id="KW-1185">Reference proteome</keyword>
<dbReference type="GO" id="GO:0006457">
    <property type="term" value="P:protein folding"/>
    <property type="evidence" value="ECO:0007669"/>
    <property type="project" value="InterPro"/>
</dbReference>
<dbReference type="Pfam" id="PF01025">
    <property type="entry name" value="GrpE"/>
    <property type="match status" value="1"/>
</dbReference>
<dbReference type="SUPFAM" id="SSF58014">
    <property type="entry name" value="Coiled-coil domain of nucleotide exchange factor GrpE"/>
    <property type="match status" value="1"/>
</dbReference>
<evidence type="ECO:0000256" key="1">
    <source>
        <dbReference type="ARBA" id="ARBA00009054"/>
    </source>
</evidence>
<accession>A0A8J6AZD0</accession>
<comment type="caution">
    <text evidence="4">The sequence shown here is derived from an EMBL/GenBank/DDBJ whole genome shotgun (WGS) entry which is preliminary data.</text>
</comment>
<dbReference type="SUPFAM" id="SSF51064">
    <property type="entry name" value="Head domain of nucleotide exchange factor GrpE"/>
    <property type="match status" value="1"/>
</dbReference>
<evidence type="ECO:0000256" key="2">
    <source>
        <dbReference type="ARBA" id="ARBA00023186"/>
    </source>
</evidence>
<evidence type="ECO:0000313" key="5">
    <source>
        <dbReference type="Proteomes" id="UP000717585"/>
    </source>
</evidence>
<dbReference type="Gene3D" id="2.30.22.10">
    <property type="entry name" value="Head domain of nucleotide exchange factor GrpE"/>
    <property type="match status" value="1"/>
</dbReference>
<dbReference type="AlphaFoldDB" id="A0A8J6AZD0"/>
<dbReference type="Gene3D" id="3.90.20.20">
    <property type="match status" value="1"/>
</dbReference>
<dbReference type="PRINTS" id="PR00773">
    <property type="entry name" value="GRPEPROTEIN"/>
</dbReference>
<sequence>MLSTFVSLRPALQSSIFSGIQFPRFNSTAEEASVSISDELATCQQELADTKNQLLRSIADQRNAAQRSREALAEAKQEGAIKVLKNMLEVADNLDRAFESIPPQIAKGKKVPAKTAKIFADGVGTTQRQMKAALERLGVRRVESLGSLFDPNTQHALSIIKDPSKKDGEVLAVVAEGYEMEVGGEKRVVREANVVVNRLD</sequence>
<name>A0A8J6AZD0_9EUKA</name>
<evidence type="ECO:0000256" key="3">
    <source>
        <dbReference type="RuleBase" id="RU004478"/>
    </source>
</evidence>
<evidence type="ECO:0000313" key="4">
    <source>
        <dbReference type="EMBL" id="KAG9389624.1"/>
    </source>
</evidence>
<dbReference type="InterPro" id="IPR009012">
    <property type="entry name" value="GrpE_head"/>
</dbReference>
<organism evidence="4 5">
    <name type="scientific">Carpediemonas membranifera</name>
    <dbReference type="NCBI Taxonomy" id="201153"/>
    <lineage>
        <taxon>Eukaryota</taxon>
        <taxon>Metamonada</taxon>
        <taxon>Carpediemonas-like organisms</taxon>
        <taxon>Carpediemonas</taxon>
    </lineage>
</organism>
<dbReference type="InterPro" id="IPR013805">
    <property type="entry name" value="GrpE_CC"/>
</dbReference>
<reference evidence="4" key="1">
    <citation type="submission" date="2021-05" db="EMBL/GenBank/DDBJ databases">
        <title>A free-living protist that lacks canonical eukaryotic 1 DNA replication and segregation systems.</title>
        <authorList>
            <person name="Salas-Leiva D.E."/>
            <person name="Tromer E.C."/>
            <person name="Curtis B.A."/>
            <person name="Jerlstrom-Hultqvist J."/>
            <person name="Kolisko M."/>
            <person name="Yi Z."/>
            <person name="Salas-Leiva J.S."/>
            <person name="Gallot-Lavallee L."/>
            <person name="Kops G.J.P.L."/>
            <person name="Archibald J.M."/>
            <person name="Simpson A.G.B."/>
            <person name="Roger A.J."/>
        </authorList>
    </citation>
    <scope>NUCLEOTIDE SEQUENCE</scope>
    <source>
        <strain evidence="4">BICM</strain>
    </source>
</reference>
<dbReference type="EMBL" id="JAHDYR010000069">
    <property type="protein sequence ID" value="KAG9389624.1"/>
    <property type="molecule type" value="Genomic_DNA"/>
</dbReference>
<dbReference type="PANTHER" id="PTHR21237">
    <property type="entry name" value="GRPE PROTEIN"/>
    <property type="match status" value="1"/>
</dbReference>
<keyword evidence="2" id="KW-0143">Chaperone</keyword>